<feature type="compositionally biased region" description="Basic and acidic residues" evidence="1">
    <location>
        <begin position="66"/>
        <end position="84"/>
    </location>
</feature>
<protein>
    <submittedName>
        <fullName evidence="2">Uncharacterized protein</fullName>
    </submittedName>
</protein>
<sequence>MLACICHNLGEEAQGVWCSIAHPCRRCVVLAEPPRRCCQLASDTVLDMPCMLTSLSIMRAFPLPSSDREARRGEARRGQPRRDMTQPNTTHCVLLFRVLTC</sequence>
<proteinExistence type="predicted"/>
<dbReference type="Proteomes" id="UP000324222">
    <property type="component" value="Unassembled WGS sequence"/>
</dbReference>
<feature type="region of interest" description="Disordered" evidence="1">
    <location>
        <begin position="63"/>
        <end position="86"/>
    </location>
</feature>
<organism evidence="2 3">
    <name type="scientific">Portunus trituberculatus</name>
    <name type="common">Swimming crab</name>
    <name type="synonym">Neptunus trituberculatus</name>
    <dbReference type="NCBI Taxonomy" id="210409"/>
    <lineage>
        <taxon>Eukaryota</taxon>
        <taxon>Metazoa</taxon>
        <taxon>Ecdysozoa</taxon>
        <taxon>Arthropoda</taxon>
        <taxon>Crustacea</taxon>
        <taxon>Multicrustacea</taxon>
        <taxon>Malacostraca</taxon>
        <taxon>Eumalacostraca</taxon>
        <taxon>Eucarida</taxon>
        <taxon>Decapoda</taxon>
        <taxon>Pleocyemata</taxon>
        <taxon>Brachyura</taxon>
        <taxon>Eubrachyura</taxon>
        <taxon>Portunoidea</taxon>
        <taxon>Portunidae</taxon>
        <taxon>Portuninae</taxon>
        <taxon>Portunus</taxon>
    </lineage>
</organism>
<dbReference type="AlphaFoldDB" id="A0A5B7KDJ0"/>
<dbReference type="EMBL" id="VSRR010152540">
    <property type="protein sequence ID" value="MPD06693.1"/>
    <property type="molecule type" value="Genomic_DNA"/>
</dbReference>
<evidence type="ECO:0000313" key="3">
    <source>
        <dbReference type="Proteomes" id="UP000324222"/>
    </source>
</evidence>
<name>A0A5B7KDJ0_PORTR</name>
<keyword evidence="3" id="KW-1185">Reference proteome</keyword>
<evidence type="ECO:0000256" key="1">
    <source>
        <dbReference type="SAM" id="MobiDB-lite"/>
    </source>
</evidence>
<reference evidence="2 3" key="1">
    <citation type="submission" date="2019-05" db="EMBL/GenBank/DDBJ databases">
        <title>Another draft genome of Portunus trituberculatus and its Hox gene families provides insights of decapod evolution.</title>
        <authorList>
            <person name="Jeong J.-H."/>
            <person name="Song I."/>
            <person name="Kim S."/>
            <person name="Choi T."/>
            <person name="Kim D."/>
            <person name="Ryu S."/>
            <person name="Kim W."/>
        </authorList>
    </citation>
    <scope>NUCLEOTIDE SEQUENCE [LARGE SCALE GENOMIC DNA]</scope>
    <source>
        <tissue evidence="2">Muscle</tissue>
    </source>
</reference>
<gene>
    <name evidence="2" type="ORF">E2C01_102518</name>
</gene>
<evidence type="ECO:0000313" key="2">
    <source>
        <dbReference type="EMBL" id="MPD06693.1"/>
    </source>
</evidence>
<comment type="caution">
    <text evidence="2">The sequence shown here is derived from an EMBL/GenBank/DDBJ whole genome shotgun (WGS) entry which is preliminary data.</text>
</comment>
<accession>A0A5B7KDJ0</accession>